<evidence type="ECO:0000313" key="1">
    <source>
        <dbReference type="EMBL" id="PNO35269.1"/>
    </source>
</evidence>
<organism evidence="1 2">
    <name type="scientific">Salmonella enterica subsp. houtenae serovar 50:g,z51:-</name>
    <dbReference type="NCBI Taxonomy" id="1173947"/>
    <lineage>
        <taxon>Bacteria</taxon>
        <taxon>Pseudomonadati</taxon>
        <taxon>Pseudomonadota</taxon>
        <taxon>Gammaproteobacteria</taxon>
        <taxon>Enterobacterales</taxon>
        <taxon>Enterobacteriaceae</taxon>
        <taxon>Salmonella</taxon>
    </lineage>
</organism>
<proteinExistence type="predicted"/>
<dbReference type="EMBL" id="JWSP02000004">
    <property type="protein sequence ID" value="PNO35269.1"/>
    <property type="molecule type" value="Genomic_DNA"/>
</dbReference>
<dbReference type="Proteomes" id="UP000236163">
    <property type="component" value="Unassembled WGS sequence"/>
</dbReference>
<comment type="caution">
    <text evidence="1">The sequence shown here is derived from an EMBL/GenBank/DDBJ whole genome shotgun (WGS) entry which is preliminary data.</text>
</comment>
<dbReference type="AlphaFoldDB" id="A0A1J6YMR3"/>
<protein>
    <submittedName>
        <fullName evidence="1">Uncharacterized protein</fullName>
    </submittedName>
</protein>
<evidence type="ECO:0000313" key="2">
    <source>
        <dbReference type="Proteomes" id="UP000236163"/>
    </source>
</evidence>
<gene>
    <name evidence="1" type="ORF">RK55_020260</name>
</gene>
<reference evidence="2" key="1">
    <citation type="submission" date="2017-12" db="EMBL/GenBank/DDBJ databases">
        <title>FDA dAtabase for Regulatory Grade micrObial Sequences (FDA-ARGOS): Supporting development and validation of Infectious Disease Dx tests.</title>
        <authorList>
            <person name="Sichtig H."/>
            <person name="Tallon L."/>
            <person name="Sadzewicz L."/>
            <person name="Sengamalay N."/>
            <person name="Nagaraj S."/>
            <person name="Vavikolanu K."/>
            <person name="Aluvathingal J."/>
            <person name="Nadendla S."/>
            <person name="Pirone D.C."/>
            <person name="Hoffman M."/>
            <person name="Muruvanda T."/>
            <person name="Allard M."/>
            <person name="Evans P."/>
        </authorList>
    </citation>
    <scope>NUCLEOTIDE SEQUENCE [LARGE SCALE GENOMIC DNA]</scope>
    <source>
        <strain evidence="2">FDAARGOS_55</strain>
    </source>
</reference>
<dbReference type="STRING" id="523831.SEHO0A_01798"/>
<name>A0A1J6YMR3_SALHO</name>
<sequence>MISIHPVPAHVARNNVKKAYLIDRDKQCKECGYSLLRYIYTYYRFFGERGDEEGDTTNLVLVAHREDDMRTGKAQDIPA</sequence>
<accession>A0A1J6YMR3</accession>